<proteinExistence type="predicted"/>
<dbReference type="EMBL" id="QYUJ01000014">
    <property type="protein sequence ID" value="RJF72456.1"/>
    <property type="molecule type" value="Genomic_DNA"/>
</dbReference>
<dbReference type="AlphaFoldDB" id="A0A418V8S6"/>
<feature type="region of interest" description="Disordered" evidence="1">
    <location>
        <begin position="1"/>
        <end position="31"/>
    </location>
</feature>
<dbReference type="Gene3D" id="2.50.20.10">
    <property type="entry name" value="Lipoprotein localisation LolA/LolB/LppX"/>
    <property type="match status" value="1"/>
</dbReference>
<evidence type="ECO:0000256" key="1">
    <source>
        <dbReference type="SAM" id="MobiDB-lite"/>
    </source>
</evidence>
<gene>
    <name evidence="2" type="ORF">D3875_13765</name>
</gene>
<protein>
    <submittedName>
        <fullName evidence="2">Uncharacterized protein</fullName>
    </submittedName>
</protein>
<dbReference type="Proteomes" id="UP000286287">
    <property type="component" value="Unassembled WGS sequence"/>
</dbReference>
<evidence type="ECO:0000313" key="3">
    <source>
        <dbReference type="Proteomes" id="UP000286287"/>
    </source>
</evidence>
<organism evidence="2 3">
    <name type="scientific">Deinococcus cavernae</name>
    <dbReference type="NCBI Taxonomy" id="2320857"/>
    <lineage>
        <taxon>Bacteria</taxon>
        <taxon>Thermotogati</taxon>
        <taxon>Deinococcota</taxon>
        <taxon>Deinococci</taxon>
        <taxon>Deinococcales</taxon>
        <taxon>Deinococcaceae</taxon>
        <taxon>Deinococcus</taxon>
    </lineage>
</organism>
<name>A0A418V8S6_9DEIO</name>
<evidence type="ECO:0000313" key="2">
    <source>
        <dbReference type="EMBL" id="RJF72456.1"/>
    </source>
</evidence>
<keyword evidence="3" id="KW-1185">Reference proteome</keyword>
<comment type="caution">
    <text evidence="2">The sequence shown here is derived from an EMBL/GenBank/DDBJ whole genome shotgun (WGS) entry which is preliminary data.</text>
</comment>
<reference evidence="2 3" key="1">
    <citation type="submission" date="2018-09" db="EMBL/GenBank/DDBJ databases">
        <authorList>
            <person name="Zhu H."/>
        </authorList>
    </citation>
    <scope>NUCLEOTIDE SEQUENCE [LARGE SCALE GENOMIC DNA]</scope>
    <source>
        <strain evidence="2 3">K2S05-167</strain>
    </source>
</reference>
<accession>A0A418V8S6</accession>
<sequence length="90" mass="9602">MQPGRLHVLTQTPTGTDAGAAISGAPRQEGQADRTLELLVSKTHPHPLSLNFKDAAGKVIDTLNVVDFKRASFTPKTLPSFPGDAVVIRK</sequence>